<proteinExistence type="predicted"/>
<dbReference type="RefSeq" id="WP_344503420.1">
    <property type="nucleotide sequence ID" value="NZ_BAAAQD010000007.1"/>
</dbReference>
<keyword evidence="1 4" id="KW-0489">Methyltransferase</keyword>
<evidence type="ECO:0000313" key="4">
    <source>
        <dbReference type="EMBL" id="GAA1519914.1"/>
    </source>
</evidence>
<dbReference type="GO" id="GO:0008168">
    <property type="term" value="F:methyltransferase activity"/>
    <property type="evidence" value="ECO:0007669"/>
    <property type="project" value="UniProtKB-KW"/>
</dbReference>
<dbReference type="PANTHER" id="PTHR10867:SF17">
    <property type="entry name" value="NICOTINAMIDE N-METHYLTRANSFERASE"/>
    <property type="match status" value="1"/>
</dbReference>
<dbReference type="InterPro" id="IPR000940">
    <property type="entry name" value="NNMT_TEMT_trans"/>
</dbReference>
<evidence type="ECO:0000256" key="2">
    <source>
        <dbReference type="ARBA" id="ARBA00022679"/>
    </source>
</evidence>
<keyword evidence="3" id="KW-0949">S-adenosyl-L-methionine</keyword>
<dbReference type="GO" id="GO:0032259">
    <property type="term" value="P:methylation"/>
    <property type="evidence" value="ECO:0007669"/>
    <property type="project" value="UniProtKB-KW"/>
</dbReference>
<dbReference type="NCBIfam" id="NF040568">
    <property type="entry name" value="SCO2525_fam"/>
    <property type="match status" value="1"/>
</dbReference>
<dbReference type="PROSITE" id="PS51681">
    <property type="entry name" value="SAM_MT_NNMT_PNMT_TEMT"/>
    <property type="match status" value="1"/>
</dbReference>
<evidence type="ECO:0000256" key="3">
    <source>
        <dbReference type="ARBA" id="ARBA00022691"/>
    </source>
</evidence>
<reference evidence="4 5" key="1">
    <citation type="journal article" date="2019" name="Int. J. Syst. Evol. Microbiol.">
        <title>The Global Catalogue of Microorganisms (GCM) 10K type strain sequencing project: providing services to taxonomists for standard genome sequencing and annotation.</title>
        <authorList>
            <consortium name="The Broad Institute Genomics Platform"/>
            <consortium name="The Broad Institute Genome Sequencing Center for Infectious Disease"/>
            <person name="Wu L."/>
            <person name="Ma J."/>
        </authorList>
    </citation>
    <scope>NUCLEOTIDE SEQUENCE [LARGE SCALE GENOMIC DNA]</scope>
    <source>
        <strain evidence="4 5">JCM 15933</strain>
    </source>
</reference>
<dbReference type="PANTHER" id="PTHR10867">
    <property type="entry name" value="NNMT/PNMT/TEMT FAMILY MEMBER"/>
    <property type="match status" value="1"/>
</dbReference>
<accession>A0ABN2AHZ4</accession>
<sequence length="249" mass="27883">MNGAAVLECARNGQADWRSFDAEEYRNQHYKFVRDDDRQIMGITRDFFSRAGVSGGRALDLGTGTNLYPALSMMPFSRSLTLREYSPANLAWLAEHQRTGLDRGWDAFWDVFLESPAYRRTDPRAKFAAAKIQPGSVFTLPRHRFDLGTMFFVACSISSDPAEFELAIQRFVGALRPDAPFVAAFMRRSSGYEVAGRRFPAVPVDESDVHGCLSPLTTSLRVIPVESDMSHADGMIVATGRTRSSRRRD</sequence>
<comment type="caution">
    <text evidence="4">The sequence shown here is derived from an EMBL/GenBank/DDBJ whole genome shotgun (WGS) entry which is preliminary data.</text>
</comment>
<dbReference type="EMBL" id="BAAAQD010000007">
    <property type="protein sequence ID" value="GAA1519914.1"/>
    <property type="molecule type" value="Genomic_DNA"/>
</dbReference>
<name>A0ABN2AHZ4_9ACTN</name>
<evidence type="ECO:0000313" key="5">
    <source>
        <dbReference type="Proteomes" id="UP001501470"/>
    </source>
</evidence>
<dbReference type="Gene3D" id="3.40.50.150">
    <property type="entry name" value="Vaccinia Virus protein VP39"/>
    <property type="match status" value="1"/>
</dbReference>
<evidence type="ECO:0000256" key="1">
    <source>
        <dbReference type="ARBA" id="ARBA00022603"/>
    </source>
</evidence>
<dbReference type="InterPro" id="IPR029063">
    <property type="entry name" value="SAM-dependent_MTases_sf"/>
</dbReference>
<keyword evidence="5" id="KW-1185">Reference proteome</keyword>
<dbReference type="SUPFAM" id="SSF53335">
    <property type="entry name" value="S-adenosyl-L-methionine-dependent methyltransferases"/>
    <property type="match status" value="1"/>
</dbReference>
<keyword evidence="2" id="KW-0808">Transferase</keyword>
<organism evidence="4 5">
    <name type="scientific">Dactylosporangium maewongense</name>
    <dbReference type="NCBI Taxonomy" id="634393"/>
    <lineage>
        <taxon>Bacteria</taxon>
        <taxon>Bacillati</taxon>
        <taxon>Actinomycetota</taxon>
        <taxon>Actinomycetes</taxon>
        <taxon>Micromonosporales</taxon>
        <taxon>Micromonosporaceae</taxon>
        <taxon>Dactylosporangium</taxon>
    </lineage>
</organism>
<gene>
    <name evidence="4" type="ORF">GCM10009827_039260</name>
</gene>
<dbReference type="Proteomes" id="UP001501470">
    <property type="component" value="Unassembled WGS sequence"/>
</dbReference>
<protein>
    <submittedName>
        <fullName evidence="4">SCO2525 family SAM-dependent methyltransferase</fullName>
    </submittedName>
</protein>